<accession>A0A974WJ47</accession>
<dbReference type="EMBL" id="CP070608">
    <property type="protein sequence ID" value="QSE98087.1"/>
    <property type="molecule type" value="Genomic_DNA"/>
</dbReference>
<dbReference type="Proteomes" id="UP000662783">
    <property type="component" value="Chromosome"/>
</dbReference>
<keyword evidence="1" id="KW-0812">Transmembrane</keyword>
<evidence type="ECO:0008006" key="4">
    <source>
        <dbReference type="Google" id="ProtNLM"/>
    </source>
</evidence>
<keyword evidence="3" id="KW-1185">Reference proteome</keyword>
<evidence type="ECO:0000313" key="2">
    <source>
        <dbReference type="EMBL" id="QSE98087.1"/>
    </source>
</evidence>
<keyword evidence="1" id="KW-1133">Transmembrane helix</keyword>
<dbReference type="PANTHER" id="PTHR37804:SF1">
    <property type="entry name" value="CDAA REGULATORY PROTEIN CDAR"/>
    <property type="match status" value="1"/>
</dbReference>
<protein>
    <recommendedName>
        <fullName evidence="4">YbbR-like domain-containing protein</fullName>
    </recommendedName>
</protein>
<dbReference type="RefSeq" id="WP_205722595.1">
    <property type="nucleotide sequence ID" value="NZ_CP070608.1"/>
</dbReference>
<feature type="transmembrane region" description="Helical" evidence="1">
    <location>
        <begin position="20"/>
        <end position="39"/>
    </location>
</feature>
<keyword evidence="1" id="KW-0472">Membrane</keyword>
<evidence type="ECO:0000313" key="3">
    <source>
        <dbReference type="Proteomes" id="UP000662783"/>
    </source>
</evidence>
<gene>
    <name evidence="2" type="ORF">JR347_03120</name>
</gene>
<name>A0A974WJ47_9BACT</name>
<reference evidence="2" key="1">
    <citation type="submission" date="2021-02" db="EMBL/GenBank/DDBJ databases">
        <title>Fulvivirga sp. S481 isolated from sea water.</title>
        <authorList>
            <person name="Bae S.S."/>
            <person name="Baek K."/>
        </authorList>
    </citation>
    <scope>NUCLEOTIDE SEQUENCE</scope>
    <source>
        <strain evidence="2">S481</strain>
    </source>
</reference>
<proteinExistence type="predicted"/>
<organism evidence="2 3">
    <name type="scientific">Fulvivirga lutea</name>
    <dbReference type="NCBI Taxonomy" id="2810512"/>
    <lineage>
        <taxon>Bacteria</taxon>
        <taxon>Pseudomonadati</taxon>
        <taxon>Bacteroidota</taxon>
        <taxon>Cytophagia</taxon>
        <taxon>Cytophagales</taxon>
        <taxon>Fulvivirgaceae</taxon>
        <taxon>Fulvivirga</taxon>
    </lineage>
</organism>
<evidence type="ECO:0000256" key="1">
    <source>
        <dbReference type="SAM" id="Phobius"/>
    </source>
</evidence>
<dbReference type="Gene3D" id="2.170.120.40">
    <property type="entry name" value="YbbR-like domain"/>
    <property type="match status" value="1"/>
</dbReference>
<dbReference type="AlphaFoldDB" id="A0A974WJ47"/>
<dbReference type="InterPro" id="IPR053154">
    <property type="entry name" value="c-di-AMP_regulator"/>
</dbReference>
<sequence length="321" mass="36093">MLNKIKAILPSLTPERIKNIRVISLCVLAAATFWFLNALNDSYSTTFRYPIEFAYDKDKYIAISEPPTDVQINLSGLGWNLFRNNLGIKTTPVTIRLDNPTEVKKLPGSSLLGTITDQLPDFDVNFVLTDTLVLNIDKRASKRYALKVDSSSIQLSENYWVTSSIAYTPDSITLHGPASLLDKMESPLLVKVPQDEIDENFNEEIPIEIENNRLISRNPPTMSIAFSVEEYLEVTKDIPISPVNFPPDSSAYLQSPTITLKYKVSASKEPDIVLSNFKVKADLKLMNPKDSLTSLQLLSFPSFIRDVKLEKDSAKVVFNER</sequence>
<dbReference type="PANTHER" id="PTHR37804">
    <property type="entry name" value="CDAA REGULATORY PROTEIN CDAR"/>
    <property type="match status" value="1"/>
</dbReference>
<dbReference type="KEGG" id="fuv:JR347_03120"/>